<protein>
    <submittedName>
        <fullName evidence="3">Sortase</fullName>
    </submittedName>
</protein>
<dbReference type="Gene3D" id="2.60.40.10">
    <property type="entry name" value="Immunoglobulins"/>
    <property type="match status" value="1"/>
</dbReference>
<dbReference type="InterPro" id="IPR042001">
    <property type="entry name" value="Sortase_F"/>
</dbReference>
<dbReference type="InterPro" id="IPR013783">
    <property type="entry name" value="Ig-like_fold"/>
</dbReference>
<proteinExistence type="predicted"/>
<dbReference type="InterPro" id="IPR036116">
    <property type="entry name" value="FN3_sf"/>
</dbReference>
<dbReference type="Pfam" id="PF04203">
    <property type="entry name" value="Sortase"/>
    <property type="match status" value="1"/>
</dbReference>
<dbReference type="GO" id="GO:0016787">
    <property type="term" value="F:hydrolase activity"/>
    <property type="evidence" value="ECO:0007669"/>
    <property type="project" value="UniProtKB-KW"/>
</dbReference>
<evidence type="ECO:0000313" key="3">
    <source>
        <dbReference type="EMBL" id="MRX52887.1"/>
    </source>
</evidence>
<dbReference type="InterPro" id="IPR023365">
    <property type="entry name" value="Sortase_dom-sf"/>
</dbReference>
<keyword evidence="4" id="KW-1185">Reference proteome</keyword>
<comment type="caution">
    <text evidence="3">The sequence shown here is derived from an EMBL/GenBank/DDBJ whole genome shotgun (WGS) entry which is preliminary data.</text>
</comment>
<dbReference type="Gene3D" id="2.40.260.10">
    <property type="entry name" value="Sortase"/>
    <property type="match status" value="1"/>
</dbReference>
<keyword evidence="1" id="KW-0378">Hydrolase</keyword>
<evidence type="ECO:0000256" key="1">
    <source>
        <dbReference type="ARBA" id="ARBA00022801"/>
    </source>
</evidence>
<dbReference type="CDD" id="cd05829">
    <property type="entry name" value="Sortase_F"/>
    <property type="match status" value="1"/>
</dbReference>
<organism evidence="3 4">
    <name type="scientific">Metabacillus idriensis</name>
    <dbReference type="NCBI Taxonomy" id="324768"/>
    <lineage>
        <taxon>Bacteria</taxon>
        <taxon>Bacillati</taxon>
        <taxon>Bacillota</taxon>
        <taxon>Bacilli</taxon>
        <taxon>Bacillales</taxon>
        <taxon>Bacillaceae</taxon>
        <taxon>Metabacillus</taxon>
    </lineage>
</organism>
<dbReference type="AlphaFoldDB" id="A0A6I2M5V0"/>
<evidence type="ECO:0000256" key="2">
    <source>
        <dbReference type="PIRSR" id="PIRSR605754-1"/>
    </source>
</evidence>
<dbReference type="Proteomes" id="UP000441585">
    <property type="component" value="Unassembled WGS sequence"/>
</dbReference>
<dbReference type="InterPro" id="IPR005754">
    <property type="entry name" value="Sortase"/>
</dbReference>
<evidence type="ECO:0000313" key="4">
    <source>
        <dbReference type="Proteomes" id="UP000441585"/>
    </source>
</evidence>
<dbReference type="SUPFAM" id="SSF49265">
    <property type="entry name" value="Fibronectin type III"/>
    <property type="match status" value="1"/>
</dbReference>
<dbReference type="RefSeq" id="WP_070875051.1">
    <property type="nucleotide sequence ID" value="NZ_CAJFZX010000002.1"/>
</dbReference>
<feature type="active site" description="Acyl-thioester intermediate" evidence="2">
    <location>
        <position position="210"/>
    </location>
</feature>
<dbReference type="EMBL" id="WKKF01000001">
    <property type="protein sequence ID" value="MRX52887.1"/>
    <property type="molecule type" value="Genomic_DNA"/>
</dbReference>
<accession>A0A6I2M5V0</accession>
<feature type="active site" description="Proton donor/acceptor" evidence="2">
    <location>
        <position position="144"/>
    </location>
</feature>
<reference evidence="3 4" key="1">
    <citation type="submission" date="2019-11" db="EMBL/GenBank/DDBJ databases">
        <title>Bacillus idriensis genome.</title>
        <authorList>
            <person name="Konopka E.N."/>
            <person name="Newman J.D."/>
        </authorList>
    </citation>
    <scope>NUCLEOTIDE SEQUENCE [LARGE SCALE GENOMIC DNA]</scope>
    <source>
        <strain evidence="3 4">DSM 19097</strain>
    </source>
</reference>
<name>A0A6I2M5V0_9BACI</name>
<sequence length="326" mass="35980">MKKIIFLTISSLICFILAGYNYGIFPNQQSYQKQSPKTAEQTKVQTENAAAESENAESPLTNEFTLLKSEVKKLTDAQARQSARMKGITPVKVEIPSINAKANIEQVGILENGQMGVPQEINDVGWFEPGVKPGSRGSAVLAGHVDSKTGPAIFFNLKDLKQGDEIIVTDEKGTSLTFIVKNQESYPRGSAPIDEIFQTEEGQNLNLITCSGTFNRSDGTHEERLVVFTELKKEKEIKKEAPPASPENVEINGTFITWHAVRKENIVGYRIYRGDKNGSRFEKAGSISAHERKSFTDENAADHTYYVTAIDAYGQESKPSEIAAVK</sequence>
<dbReference type="SUPFAM" id="SSF63817">
    <property type="entry name" value="Sortase"/>
    <property type="match status" value="1"/>
</dbReference>
<gene>
    <name evidence="3" type="ORF">GJU41_02780</name>
</gene>